<reference evidence="5 8" key="3">
    <citation type="submission" date="2016-06" db="EMBL/GenBank/DDBJ databases">
        <authorList>
            <person name="Kjaerup R.B."/>
            <person name="Dalgaard T.S."/>
            <person name="Juul-Madsen H.R."/>
        </authorList>
    </citation>
    <scope>NUCLEOTIDE SEQUENCE [LARGE SCALE GENOMIC DNA]</scope>
    <source>
        <strain evidence="5 8">1245752.6</strain>
    </source>
</reference>
<feature type="region of interest" description="Disordered" evidence="1">
    <location>
        <begin position="29"/>
        <end position="53"/>
    </location>
</feature>
<dbReference type="PANTHER" id="PTHR36933">
    <property type="entry name" value="SLL0788 PROTEIN"/>
    <property type="match status" value="1"/>
</dbReference>
<evidence type="ECO:0000313" key="9">
    <source>
        <dbReference type="Proteomes" id="UP000193928"/>
    </source>
</evidence>
<feature type="signal peptide" evidence="2">
    <location>
        <begin position="1"/>
        <end position="25"/>
    </location>
</feature>
<evidence type="ECO:0000256" key="2">
    <source>
        <dbReference type="SAM" id="SignalP"/>
    </source>
</evidence>
<comment type="caution">
    <text evidence="4">The sequence shown here is derived from an EMBL/GenBank/DDBJ whole genome shotgun (WGS) entry which is preliminary data.</text>
</comment>
<dbReference type="EMBL" id="LKTM01000021">
    <property type="protein sequence ID" value="KQH80523.1"/>
    <property type="molecule type" value="Genomic_DNA"/>
</dbReference>
<dbReference type="RefSeq" id="WP_055576592.1">
    <property type="nucleotide sequence ID" value="NZ_JANFXG010000083.1"/>
</dbReference>
<dbReference type="Gene3D" id="1.20.1260.10">
    <property type="match status" value="1"/>
</dbReference>
<evidence type="ECO:0000313" key="5">
    <source>
        <dbReference type="EMBL" id="OBS00067.1"/>
    </source>
</evidence>
<sequence>MVQRSMTASAATAAVVGLLTLTACGSSGNQAGSSATTAGSSSVSSSPAGSQAHNDQDVMFAQHMIAHHQQAIQMSDIILGKQGIDPRVIDLANQIKSAQGPEIQQLQTWLNQWGQPTTPGGMSPSSSMPGMPGMPSQSGMPGMPSHSGMPGMPSHSGTPGMPGMPSQSGTPGMPGMGGTDGMMSEQDMQALRDAQGVAASKLFLNQMIQHHQGAISMAQHEIKSGQYSAATAMAQSIVDTQQKEITTMQAILGSL</sequence>
<evidence type="ECO:0000313" key="8">
    <source>
        <dbReference type="Proteomes" id="UP000093757"/>
    </source>
</evidence>
<accession>A0A0Q2RYY9</accession>
<proteinExistence type="predicted"/>
<evidence type="ECO:0000313" key="7">
    <source>
        <dbReference type="Proteomes" id="UP000051677"/>
    </source>
</evidence>
<dbReference type="OrthoDB" id="26872at2"/>
<feature type="chain" id="PRO_5014520263" evidence="2">
    <location>
        <begin position="26"/>
        <end position="255"/>
    </location>
</feature>
<dbReference type="PANTHER" id="PTHR36933:SF1">
    <property type="entry name" value="SLL0788 PROTEIN"/>
    <property type="match status" value="1"/>
</dbReference>
<evidence type="ECO:0000256" key="1">
    <source>
        <dbReference type="SAM" id="MobiDB-lite"/>
    </source>
</evidence>
<dbReference type="Pfam" id="PF03713">
    <property type="entry name" value="DUF305"/>
    <property type="match status" value="1"/>
</dbReference>
<feature type="domain" description="DUF305" evidence="3">
    <location>
        <begin position="57"/>
        <end position="252"/>
    </location>
</feature>
<feature type="compositionally biased region" description="Low complexity" evidence="1">
    <location>
        <begin position="29"/>
        <end position="52"/>
    </location>
</feature>
<dbReference type="InterPro" id="IPR005183">
    <property type="entry name" value="DUF305_CopM-like"/>
</dbReference>
<gene>
    <name evidence="5" type="ORF">A9W98_26980</name>
    <name evidence="4" type="ORF">AO501_04405</name>
    <name evidence="6" type="ORF">AWC08_19675</name>
</gene>
<keyword evidence="2" id="KW-0732">Signal</keyword>
<organism evidence="4 7">
    <name type="scientific">Mycobacterium gordonae</name>
    <dbReference type="NCBI Taxonomy" id="1778"/>
    <lineage>
        <taxon>Bacteria</taxon>
        <taxon>Bacillati</taxon>
        <taxon>Actinomycetota</taxon>
        <taxon>Actinomycetes</taxon>
        <taxon>Mycobacteriales</taxon>
        <taxon>Mycobacteriaceae</taxon>
        <taxon>Mycobacterium</taxon>
    </lineage>
</organism>
<reference evidence="4 7" key="1">
    <citation type="submission" date="2015-10" db="EMBL/GenBank/DDBJ databases">
        <title>Mycobacterium gordonae draft genome assembly.</title>
        <authorList>
            <person name="Ustinova V."/>
            <person name="Smirnova T."/>
            <person name="Blagodatskikh K."/>
            <person name="Varlamov D."/>
            <person name="Larionova E."/>
            <person name="Chernousova L."/>
        </authorList>
    </citation>
    <scope>NUCLEOTIDE SEQUENCE [LARGE SCALE GENOMIC DNA]</scope>
    <source>
        <strain evidence="4 7">CTRI 14-8773</strain>
    </source>
</reference>
<dbReference type="InterPro" id="IPR012347">
    <property type="entry name" value="Ferritin-like"/>
</dbReference>
<keyword evidence="9" id="KW-1185">Reference proteome</keyword>
<evidence type="ECO:0000313" key="4">
    <source>
        <dbReference type="EMBL" id="KQH80523.1"/>
    </source>
</evidence>
<dbReference type="Proteomes" id="UP000051677">
    <property type="component" value="Unassembled WGS sequence"/>
</dbReference>
<feature type="region of interest" description="Disordered" evidence="1">
    <location>
        <begin position="118"/>
        <end position="168"/>
    </location>
</feature>
<reference evidence="6 9" key="2">
    <citation type="submission" date="2016-01" db="EMBL/GenBank/DDBJ databases">
        <title>The new phylogeny of the genus Mycobacterium.</title>
        <authorList>
            <person name="Tarcisio F."/>
            <person name="Conor M."/>
            <person name="Antonella G."/>
            <person name="Elisabetta G."/>
            <person name="Giulia F.S."/>
            <person name="Sara T."/>
            <person name="Anna F."/>
            <person name="Clotilde B."/>
            <person name="Roberto B."/>
            <person name="Veronica D.S."/>
            <person name="Fabio R."/>
            <person name="Monica P."/>
            <person name="Olivier J."/>
            <person name="Enrico T."/>
            <person name="Nicola S."/>
        </authorList>
    </citation>
    <scope>NUCLEOTIDE SEQUENCE [LARGE SCALE GENOMIC DNA]</scope>
    <source>
        <strain evidence="6 9">DSM 44160</strain>
    </source>
</reference>
<dbReference type="Proteomes" id="UP000093757">
    <property type="component" value="Unassembled WGS sequence"/>
</dbReference>
<name>A0A0Q2RYY9_MYCGO</name>
<protein>
    <submittedName>
        <fullName evidence="5">DUF305 domain-containing protein</fullName>
    </submittedName>
</protein>
<evidence type="ECO:0000313" key="6">
    <source>
        <dbReference type="EMBL" id="ORV92238.1"/>
    </source>
</evidence>
<dbReference type="PROSITE" id="PS51257">
    <property type="entry name" value="PROKAR_LIPOPROTEIN"/>
    <property type="match status" value="1"/>
</dbReference>
<dbReference type="EMBL" id="MAEM01000391">
    <property type="protein sequence ID" value="OBS00067.1"/>
    <property type="molecule type" value="Genomic_DNA"/>
</dbReference>
<dbReference type="EMBL" id="LQOY01000050">
    <property type="protein sequence ID" value="ORV92238.1"/>
    <property type="molecule type" value="Genomic_DNA"/>
</dbReference>
<dbReference type="AlphaFoldDB" id="A0A0Q2RYY9"/>
<evidence type="ECO:0000259" key="3">
    <source>
        <dbReference type="Pfam" id="PF03713"/>
    </source>
</evidence>
<dbReference type="Proteomes" id="UP000193928">
    <property type="component" value="Unassembled WGS sequence"/>
</dbReference>